<organism evidence="1 2">
    <name type="scientific">Melastoma candidum</name>
    <dbReference type="NCBI Taxonomy" id="119954"/>
    <lineage>
        <taxon>Eukaryota</taxon>
        <taxon>Viridiplantae</taxon>
        <taxon>Streptophyta</taxon>
        <taxon>Embryophyta</taxon>
        <taxon>Tracheophyta</taxon>
        <taxon>Spermatophyta</taxon>
        <taxon>Magnoliopsida</taxon>
        <taxon>eudicotyledons</taxon>
        <taxon>Gunneridae</taxon>
        <taxon>Pentapetalae</taxon>
        <taxon>rosids</taxon>
        <taxon>malvids</taxon>
        <taxon>Myrtales</taxon>
        <taxon>Melastomataceae</taxon>
        <taxon>Melastomatoideae</taxon>
        <taxon>Melastomateae</taxon>
        <taxon>Melastoma</taxon>
    </lineage>
</organism>
<proteinExistence type="predicted"/>
<protein>
    <submittedName>
        <fullName evidence="1">Uncharacterized protein</fullName>
    </submittedName>
</protein>
<reference evidence="2" key="1">
    <citation type="journal article" date="2023" name="Front. Plant Sci.">
        <title>Chromosomal-level genome assembly of Melastoma candidum provides insights into trichome evolution.</title>
        <authorList>
            <person name="Zhong Y."/>
            <person name="Wu W."/>
            <person name="Sun C."/>
            <person name="Zou P."/>
            <person name="Liu Y."/>
            <person name="Dai S."/>
            <person name="Zhou R."/>
        </authorList>
    </citation>
    <scope>NUCLEOTIDE SEQUENCE [LARGE SCALE GENOMIC DNA]</scope>
</reference>
<name>A0ACB9QGA5_9MYRT</name>
<dbReference type="EMBL" id="CM042885">
    <property type="protein sequence ID" value="KAI4365807.1"/>
    <property type="molecule type" value="Genomic_DNA"/>
</dbReference>
<keyword evidence="2" id="KW-1185">Reference proteome</keyword>
<comment type="caution">
    <text evidence="1">The sequence shown here is derived from an EMBL/GenBank/DDBJ whole genome shotgun (WGS) entry which is preliminary data.</text>
</comment>
<dbReference type="Proteomes" id="UP001057402">
    <property type="component" value="Chromosome 6"/>
</dbReference>
<evidence type="ECO:0000313" key="2">
    <source>
        <dbReference type="Proteomes" id="UP001057402"/>
    </source>
</evidence>
<accession>A0ACB9QGA5</accession>
<gene>
    <name evidence="1" type="ORF">MLD38_021762</name>
</gene>
<sequence>MDHNNTTKGNGKGRGRSGGEDGVTSSGFPVHSQVRRIKLESESEEEGMLVDGAAVVHDLRRESRNVRRQRSRSPLGLSSAPGRPVSVCD</sequence>
<evidence type="ECO:0000313" key="1">
    <source>
        <dbReference type="EMBL" id="KAI4365807.1"/>
    </source>
</evidence>